<evidence type="ECO:0000313" key="2">
    <source>
        <dbReference type="Proteomes" id="UP000510821"/>
    </source>
</evidence>
<accession>A0A7D5XL20</accession>
<dbReference type="PROSITE" id="PS51257">
    <property type="entry name" value="PROKAR_LIPOPROTEIN"/>
    <property type="match status" value="1"/>
</dbReference>
<dbReference type="KEGG" id="flt:Sv326_0311"/>
<name>A0A7D5XL20_FERL1</name>
<protein>
    <submittedName>
        <fullName evidence="1">Uncharacterized protein</fullName>
    </submittedName>
</protein>
<dbReference type="Proteomes" id="UP000510821">
    <property type="component" value="Chromosome"/>
</dbReference>
<evidence type="ECO:0000313" key="1">
    <source>
        <dbReference type="EMBL" id="QLJ52486.1"/>
    </source>
</evidence>
<proteinExistence type="predicted"/>
<organism evidence="1 2">
    <name type="scientific">Fermentimicrarchaeum limneticum</name>
    <dbReference type="NCBI Taxonomy" id="2795018"/>
    <lineage>
        <taxon>Archaea</taxon>
        <taxon>Candidatus Micrarchaeota</taxon>
        <taxon>Candidatus Fermentimicrarchaeales</taxon>
        <taxon>Candidatus Fermentimicrarchaeaceae</taxon>
        <taxon>Candidatus Fermentimicrarchaeum</taxon>
    </lineage>
</organism>
<reference evidence="2" key="1">
    <citation type="submission" date="2020-07" db="EMBL/GenBank/DDBJ databases">
        <title>Metabolic diversity and evolutionary history of the archaeal phylum ###Micrarchaeota### uncovered from a freshwater lake metagenome.</title>
        <authorList>
            <person name="Kadnikov V.V."/>
            <person name="Savvichev A.S."/>
            <person name="Mardanov A.V."/>
            <person name="Beletsky A.V."/>
            <person name="Chupakov A.V."/>
            <person name="Kokryatskaya N.M."/>
            <person name="Pimenov N.V."/>
            <person name="Ravin N.V."/>
        </authorList>
    </citation>
    <scope>NUCLEOTIDE SEQUENCE [LARGE SCALE GENOMIC DNA]</scope>
</reference>
<dbReference type="EMBL" id="CP058998">
    <property type="protein sequence ID" value="QLJ52486.1"/>
    <property type="molecule type" value="Genomic_DNA"/>
</dbReference>
<gene>
    <name evidence="1" type="ORF">Sv326_0311</name>
</gene>
<dbReference type="AlphaFoldDB" id="A0A7D5XL20"/>
<sequence length="73" mass="7517">MKKTIALILLLVSAMLFGCTQKGGAQPSGGQPGTQPKVTAAVEDIAADELAKQIPSGEENFTELDDILVGMAS</sequence>